<evidence type="ECO:0000256" key="7">
    <source>
        <dbReference type="ARBA" id="ARBA00022840"/>
    </source>
</evidence>
<dbReference type="InterPro" id="IPR003661">
    <property type="entry name" value="HisK_dim/P_dom"/>
</dbReference>
<dbReference type="EMBL" id="DF820456">
    <property type="protein sequence ID" value="GAK50397.1"/>
    <property type="molecule type" value="Genomic_DNA"/>
</dbReference>
<keyword evidence="11" id="KW-1185">Reference proteome</keyword>
<dbReference type="Proteomes" id="UP000030700">
    <property type="component" value="Unassembled WGS sequence"/>
</dbReference>
<dbReference type="Gene3D" id="3.30.450.20">
    <property type="entry name" value="PAS domain"/>
    <property type="match status" value="1"/>
</dbReference>
<gene>
    <name evidence="10" type="ORF">U14_01628</name>
</gene>
<dbReference type="PROSITE" id="PS50893">
    <property type="entry name" value="ABC_TRANSPORTER_2"/>
    <property type="match status" value="1"/>
</dbReference>
<keyword evidence="4" id="KW-0597">Phosphoprotein</keyword>
<evidence type="ECO:0000256" key="6">
    <source>
        <dbReference type="ARBA" id="ARBA00022741"/>
    </source>
</evidence>
<dbReference type="SMART" id="SM00388">
    <property type="entry name" value="HisKA"/>
    <property type="match status" value="1"/>
</dbReference>
<keyword evidence="3" id="KW-0813">Transport</keyword>
<keyword evidence="6" id="KW-0547">Nucleotide-binding</keyword>
<evidence type="ECO:0000259" key="8">
    <source>
        <dbReference type="PROSITE" id="PS50109"/>
    </source>
</evidence>
<accession>A0A0S6VSG9</accession>
<dbReference type="CDD" id="cd00082">
    <property type="entry name" value="HisKA"/>
    <property type="match status" value="1"/>
</dbReference>
<dbReference type="Gene3D" id="3.30.565.10">
    <property type="entry name" value="Histidine kinase-like ATPase, C-terminal domain"/>
    <property type="match status" value="1"/>
</dbReference>
<dbReference type="STRING" id="1499966.U14_01628"/>
<organism evidence="10">
    <name type="scientific">Candidatus Moduliflexus flocculans</name>
    <dbReference type="NCBI Taxonomy" id="1499966"/>
    <lineage>
        <taxon>Bacteria</taxon>
        <taxon>Candidatus Moduliflexota</taxon>
        <taxon>Candidatus Moduliflexia</taxon>
        <taxon>Candidatus Moduliflexales</taxon>
        <taxon>Candidatus Moduliflexaceae</taxon>
    </lineage>
</organism>
<dbReference type="InterPro" id="IPR050107">
    <property type="entry name" value="ABC_carbohydrate_import_ATPase"/>
</dbReference>
<dbReference type="SUPFAM" id="SSF47384">
    <property type="entry name" value="Homodimeric domain of signal transducing histidine kinase"/>
    <property type="match status" value="1"/>
</dbReference>
<dbReference type="InterPro" id="IPR005467">
    <property type="entry name" value="His_kinase_dom"/>
</dbReference>
<dbReference type="GO" id="GO:0016887">
    <property type="term" value="F:ATP hydrolysis activity"/>
    <property type="evidence" value="ECO:0007669"/>
    <property type="project" value="InterPro"/>
</dbReference>
<dbReference type="Gene3D" id="3.40.50.300">
    <property type="entry name" value="P-loop containing nucleotide triphosphate hydrolases"/>
    <property type="match status" value="1"/>
</dbReference>
<evidence type="ECO:0000313" key="10">
    <source>
        <dbReference type="EMBL" id="GAK50397.1"/>
    </source>
</evidence>
<dbReference type="SUPFAM" id="SSF55874">
    <property type="entry name" value="ATPase domain of HSP90 chaperone/DNA topoisomerase II/histidine kinase"/>
    <property type="match status" value="1"/>
</dbReference>
<evidence type="ECO:0000256" key="5">
    <source>
        <dbReference type="ARBA" id="ARBA00022737"/>
    </source>
</evidence>
<dbReference type="PRINTS" id="PR00344">
    <property type="entry name" value="BCTRLSENSOR"/>
</dbReference>
<dbReference type="AlphaFoldDB" id="A0A0S6VSG9"/>
<dbReference type="Pfam" id="PF00005">
    <property type="entry name" value="ABC_tran"/>
    <property type="match status" value="1"/>
</dbReference>
<feature type="domain" description="ABC transporter" evidence="9">
    <location>
        <begin position="6"/>
        <end position="249"/>
    </location>
</feature>
<reference evidence="10" key="1">
    <citation type="journal article" date="2015" name="PeerJ">
        <title>First genomic representation of candidate bacterial phylum KSB3 points to enhanced environmental sensing as a trigger of wastewater bulking.</title>
        <authorList>
            <person name="Sekiguchi Y."/>
            <person name="Ohashi A."/>
            <person name="Parks D.H."/>
            <person name="Yamauchi T."/>
            <person name="Tyson G.W."/>
            <person name="Hugenholtz P."/>
        </authorList>
    </citation>
    <scope>NUCLEOTIDE SEQUENCE [LARGE SCALE GENOMIC DNA]</scope>
</reference>
<dbReference type="InterPro" id="IPR003594">
    <property type="entry name" value="HATPase_dom"/>
</dbReference>
<dbReference type="InterPro" id="IPR036097">
    <property type="entry name" value="HisK_dim/P_sf"/>
</dbReference>
<dbReference type="PANTHER" id="PTHR43790:SF9">
    <property type="entry name" value="GALACTOFURANOSE TRANSPORTER ATP-BINDING PROTEIN YTFR"/>
    <property type="match status" value="1"/>
</dbReference>
<feature type="domain" description="Histidine kinase" evidence="8">
    <location>
        <begin position="399"/>
        <end position="612"/>
    </location>
</feature>
<dbReference type="GO" id="GO:0000155">
    <property type="term" value="F:phosphorelay sensor kinase activity"/>
    <property type="evidence" value="ECO:0007669"/>
    <property type="project" value="InterPro"/>
</dbReference>
<dbReference type="EC" id="2.7.13.3" evidence="2"/>
<dbReference type="PANTHER" id="PTHR43790">
    <property type="entry name" value="CARBOHYDRATE TRANSPORT ATP-BINDING PROTEIN MG119-RELATED"/>
    <property type="match status" value="1"/>
</dbReference>
<evidence type="ECO:0000256" key="2">
    <source>
        <dbReference type="ARBA" id="ARBA00012438"/>
    </source>
</evidence>
<keyword evidence="10" id="KW-0808">Transferase</keyword>
<protein>
    <recommendedName>
        <fullName evidence="2">histidine kinase</fullName>
        <ecNumber evidence="2">2.7.13.3</ecNumber>
    </recommendedName>
</protein>
<dbReference type="Gene3D" id="1.10.287.130">
    <property type="match status" value="1"/>
</dbReference>
<dbReference type="SMART" id="SM00387">
    <property type="entry name" value="HATPase_c"/>
    <property type="match status" value="1"/>
</dbReference>
<dbReference type="SMART" id="SM00382">
    <property type="entry name" value="AAA"/>
    <property type="match status" value="1"/>
</dbReference>
<dbReference type="Pfam" id="PF00512">
    <property type="entry name" value="HisKA"/>
    <property type="match status" value="1"/>
</dbReference>
<proteinExistence type="predicted"/>
<evidence type="ECO:0000256" key="3">
    <source>
        <dbReference type="ARBA" id="ARBA00022448"/>
    </source>
</evidence>
<evidence type="ECO:0000259" key="9">
    <source>
        <dbReference type="PROSITE" id="PS50893"/>
    </source>
</evidence>
<keyword evidence="7" id="KW-0067">ATP-binding</keyword>
<dbReference type="Pfam" id="PF02518">
    <property type="entry name" value="HATPase_c"/>
    <property type="match status" value="1"/>
</dbReference>
<dbReference type="InterPro" id="IPR003593">
    <property type="entry name" value="AAA+_ATPase"/>
</dbReference>
<sequence>MAFPSLKTEDALLVLEKISLDYGQVRALKQIDFSIEYSTIHAIVGEHGAGKSSLAAILCGLIKPQTGFMFFNGQEYRSFSINSAYQAGIRVVHQHALSINEHFTVAENLFLTNGPFVENLKWRYRIYHAARQFLQDNDIDIDPITLAQNLNLSDRILIDILKQIYSRPKLLILDEALEKLSSVSFKKVVGLLTRLKERGSSVLLITHRIDDIYELADRVSVIKNGEILVTDRVRNIDKLNLIKMAYIQISAEENVENPNQEFYQLLKYNEAILRHLPVNLIVMDEAHRIKMVNDYCKQNFALTKSSYFNLPLEQLLSSANAEVMTLIKSADPVEMTFYQIPLTLNTMPITGNLKLFPVYDGKLLIGVIIIIEDVSEFDRLQKQVILSEKLASVGLLAAGVAHEINNPLEIIYTYLSFMKYKFRAPEFHEALDTLHEQIEHIATIVSNLLSFSEKNSIVNEEIELNSELRNTLKLVKHNATYQHITIKFEPCDQDLIVRANRHEIKQVILNLLKNSFEAMPSGGQISIRTALIPENGGQNVQMLFHDTGPGIADENPNNIFLPFYSTKKGGESNLGLGLSVSYTIIQKYHGTMTVENLEQAGCQFVITLPQSY</sequence>
<dbReference type="InterPro" id="IPR036890">
    <property type="entry name" value="HATPase_C_sf"/>
</dbReference>
<dbReference type="GO" id="GO:0005524">
    <property type="term" value="F:ATP binding"/>
    <property type="evidence" value="ECO:0007669"/>
    <property type="project" value="UniProtKB-KW"/>
</dbReference>
<dbReference type="PROSITE" id="PS50109">
    <property type="entry name" value="HIS_KIN"/>
    <property type="match status" value="1"/>
</dbReference>
<dbReference type="InterPro" id="IPR027417">
    <property type="entry name" value="P-loop_NTPase"/>
</dbReference>
<dbReference type="InterPro" id="IPR004358">
    <property type="entry name" value="Sig_transdc_His_kin-like_C"/>
</dbReference>
<evidence type="ECO:0000256" key="1">
    <source>
        <dbReference type="ARBA" id="ARBA00000085"/>
    </source>
</evidence>
<dbReference type="HOGENOM" id="CLU_437875_0_0_0"/>
<name>A0A0S6VSG9_9BACT</name>
<evidence type="ECO:0000256" key="4">
    <source>
        <dbReference type="ARBA" id="ARBA00022553"/>
    </source>
</evidence>
<keyword evidence="10" id="KW-0418">Kinase</keyword>
<dbReference type="SUPFAM" id="SSF52540">
    <property type="entry name" value="P-loop containing nucleoside triphosphate hydrolases"/>
    <property type="match status" value="1"/>
</dbReference>
<keyword evidence="5" id="KW-0677">Repeat</keyword>
<comment type="catalytic activity">
    <reaction evidence="1">
        <text>ATP + protein L-histidine = ADP + protein N-phospho-L-histidine.</text>
        <dbReference type="EC" id="2.7.13.3"/>
    </reaction>
</comment>
<evidence type="ECO:0000313" key="11">
    <source>
        <dbReference type="Proteomes" id="UP000030700"/>
    </source>
</evidence>
<dbReference type="InterPro" id="IPR003439">
    <property type="entry name" value="ABC_transporter-like_ATP-bd"/>
</dbReference>